<protein>
    <submittedName>
        <fullName evidence="1">Uncharacterized protein</fullName>
    </submittedName>
</protein>
<name>A0A955L2M4_9BACT</name>
<sequence length="55" mass="6589">MQQIEAKRCLRSFNVSDYPTLKQDERSKLHRNMYKVAYPEDFVKRAVKTDDLVLI</sequence>
<dbReference type="EMBL" id="JAGQLJ010000173">
    <property type="protein sequence ID" value="MCA9381737.1"/>
    <property type="molecule type" value="Genomic_DNA"/>
</dbReference>
<proteinExistence type="predicted"/>
<dbReference type="AlphaFoldDB" id="A0A955L2M4"/>
<reference evidence="1" key="2">
    <citation type="journal article" date="2021" name="Microbiome">
        <title>Successional dynamics and alternative stable states in a saline activated sludge microbial community over 9 years.</title>
        <authorList>
            <person name="Wang Y."/>
            <person name="Ye J."/>
            <person name="Ju F."/>
            <person name="Liu L."/>
            <person name="Boyd J.A."/>
            <person name="Deng Y."/>
            <person name="Parks D.H."/>
            <person name="Jiang X."/>
            <person name="Yin X."/>
            <person name="Woodcroft B.J."/>
            <person name="Tyson G.W."/>
            <person name="Hugenholtz P."/>
            <person name="Polz M.F."/>
            <person name="Zhang T."/>
        </authorList>
    </citation>
    <scope>NUCLEOTIDE SEQUENCE</scope>
    <source>
        <strain evidence="1">HKST-UBA13</strain>
    </source>
</reference>
<comment type="caution">
    <text evidence="1">The sequence shown here is derived from an EMBL/GenBank/DDBJ whole genome shotgun (WGS) entry which is preliminary data.</text>
</comment>
<dbReference type="Proteomes" id="UP000775877">
    <property type="component" value="Unassembled WGS sequence"/>
</dbReference>
<evidence type="ECO:0000313" key="2">
    <source>
        <dbReference type="Proteomes" id="UP000775877"/>
    </source>
</evidence>
<accession>A0A955L2M4</accession>
<gene>
    <name evidence="1" type="ORF">KC678_05705</name>
</gene>
<evidence type="ECO:0000313" key="1">
    <source>
        <dbReference type="EMBL" id="MCA9381737.1"/>
    </source>
</evidence>
<reference evidence="1" key="1">
    <citation type="submission" date="2020-04" db="EMBL/GenBank/DDBJ databases">
        <authorList>
            <person name="Zhang T."/>
        </authorList>
    </citation>
    <scope>NUCLEOTIDE SEQUENCE</scope>
    <source>
        <strain evidence="1">HKST-UBA13</strain>
    </source>
</reference>
<organism evidence="1 2">
    <name type="scientific">Candidatus Dojkabacteria bacterium</name>
    <dbReference type="NCBI Taxonomy" id="2099670"/>
    <lineage>
        <taxon>Bacteria</taxon>
        <taxon>Candidatus Dojkabacteria</taxon>
    </lineage>
</organism>